<dbReference type="GeneID" id="5030576"/>
<dbReference type="RefSeq" id="XP_001444792.1">
    <property type="nucleotide sequence ID" value="XM_001444755.1"/>
</dbReference>
<dbReference type="EMBL" id="CT868274">
    <property type="protein sequence ID" value="CAK77395.1"/>
    <property type="molecule type" value="Genomic_DNA"/>
</dbReference>
<evidence type="ECO:0000313" key="1">
    <source>
        <dbReference type="EMBL" id="CAK77395.1"/>
    </source>
</evidence>
<dbReference type="KEGG" id="ptm:GSPATT00012880001"/>
<dbReference type="HOGENOM" id="CLU_1032291_0_0_1"/>
<protein>
    <submittedName>
        <fullName evidence="1">Uncharacterized protein</fullName>
    </submittedName>
</protein>
<dbReference type="InParanoid" id="A0D2X8"/>
<reference evidence="1 2" key="1">
    <citation type="journal article" date="2006" name="Nature">
        <title>Global trends of whole-genome duplications revealed by the ciliate Paramecium tetraurelia.</title>
        <authorList>
            <consortium name="Genoscope"/>
            <person name="Aury J.-M."/>
            <person name="Jaillon O."/>
            <person name="Duret L."/>
            <person name="Noel B."/>
            <person name="Jubin C."/>
            <person name="Porcel B.M."/>
            <person name="Segurens B."/>
            <person name="Daubin V."/>
            <person name="Anthouard V."/>
            <person name="Aiach N."/>
            <person name="Arnaiz O."/>
            <person name="Billaut A."/>
            <person name="Beisson J."/>
            <person name="Blanc I."/>
            <person name="Bouhouche K."/>
            <person name="Camara F."/>
            <person name="Duharcourt S."/>
            <person name="Guigo R."/>
            <person name="Gogendeau D."/>
            <person name="Katinka M."/>
            <person name="Keller A.-M."/>
            <person name="Kissmehl R."/>
            <person name="Klotz C."/>
            <person name="Koll F."/>
            <person name="Le Moue A."/>
            <person name="Lepere C."/>
            <person name="Malinsky S."/>
            <person name="Nowacki M."/>
            <person name="Nowak J.K."/>
            <person name="Plattner H."/>
            <person name="Poulain J."/>
            <person name="Ruiz F."/>
            <person name="Serrano V."/>
            <person name="Zagulski M."/>
            <person name="Dessen P."/>
            <person name="Betermier M."/>
            <person name="Weissenbach J."/>
            <person name="Scarpelli C."/>
            <person name="Schachter V."/>
            <person name="Sperling L."/>
            <person name="Meyer E."/>
            <person name="Cohen J."/>
            <person name="Wincker P."/>
        </authorList>
    </citation>
    <scope>NUCLEOTIDE SEQUENCE [LARGE SCALE GENOMIC DNA]</scope>
    <source>
        <strain evidence="1 2">Stock d4-2</strain>
    </source>
</reference>
<organism evidence="1 2">
    <name type="scientific">Paramecium tetraurelia</name>
    <dbReference type="NCBI Taxonomy" id="5888"/>
    <lineage>
        <taxon>Eukaryota</taxon>
        <taxon>Sar</taxon>
        <taxon>Alveolata</taxon>
        <taxon>Ciliophora</taxon>
        <taxon>Intramacronucleata</taxon>
        <taxon>Oligohymenophorea</taxon>
        <taxon>Peniculida</taxon>
        <taxon>Parameciidae</taxon>
        <taxon>Paramecium</taxon>
    </lineage>
</organism>
<proteinExistence type="predicted"/>
<name>A0D2X8_PARTE</name>
<gene>
    <name evidence="1" type="ORF">GSPATT00012880001</name>
</gene>
<dbReference type="Proteomes" id="UP000000600">
    <property type="component" value="Unassembled WGS sequence"/>
</dbReference>
<keyword evidence="2" id="KW-1185">Reference proteome</keyword>
<dbReference type="AlphaFoldDB" id="A0D2X8"/>
<dbReference type="OrthoDB" id="10587393at2759"/>
<sequence length="270" mass="31904">MKASVMKFKTLFQSSIYALRKHFLKKIKQAFADKHLLKFLENLMQKTLKLKLKLAASKKSFLMILEKAKQEELRKLSEFINLDEFLLSVIEDFPKRNMRNKVNLNVLLTELQNLEITDIDFEFRLSKQKGIIKSLLFKQTINQKLIEDEGKEIELIGKELGKLFIEVSPSKFQMLKIKKIFEDVKIDKSLRKLMDEKLNSSTLKLEKEKYMKAKIICKNLISKNGLKKEHNYLILEIQIFKQQKLAKSKKILVQPKQRSYSISFFFHSLL</sequence>
<evidence type="ECO:0000313" key="2">
    <source>
        <dbReference type="Proteomes" id="UP000000600"/>
    </source>
</evidence>
<accession>A0D2X8</accession>